<accession>W6M9Y5</accession>
<reference evidence="3" key="2">
    <citation type="submission" date="2014-03" db="EMBL/GenBank/DDBJ databases">
        <title>Candidatus Competibacter-lineage genomes retrieved from metagenomes reveal functional metabolic diversity.</title>
        <authorList>
            <person name="McIlroy S.J."/>
            <person name="Albertsen M."/>
            <person name="Andresen E.K."/>
            <person name="Saunders A.M."/>
            <person name="Kristiansen R."/>
            <person name="Stokholm-Bjerregaard M."/>
            <person name="Nielsen K.L."/>
            <person name="Nielsen P.H."/>
        </authorList>
    </citation>
    <scope>NUCLEOTIDE SEQUENCE</scope>
    <source>
        <strain evidence="3">Run_A_D11</strain>
    </source>
</reference>
<dbReference type="Gene3D" id="1.10.10.1320">
    <property type="entry name" value="Anti-sigma factor, zinc-finger domain"/>
    <property type="match status" value="1"/>
</dbReference>
<comment type="caution">
    <text evidence="3">The sequence shown here is derived from an EMBL/GenBank/DDBJ whole genome shotgun (WGS) entry which is preliminary data.</text>
</comment>
<dbReference type="AlphaFoldDB" id="W6M9Y5"/>
<evidence type="ECO:0000313" key="4">
    <source>
        <dbReference type="Proteomes" id="UP000035760"/>
    </source>
</evidence>
<proteinExistence type="predicted"/>
<gene>
    <name evidence="3" type="ORF">BN873_490083</name>
</gene>
<dbReference type="Proteomes" id="UP000035760">
    <property type="component" value="Unassembled WGS sequence"/>
</dbReference>
<evidence type="ECO:0000256" key="1">
    <source>
        <dbReference type="SAM" id="Phobius"/>
    </source>
</evidence>
<keyword evidence="1" id="KW-0472">Membrane</keyword>
<keyword evidence="4" id="KW-1185">Reference proteome</keyword>
<organism evidence="3 4">
    <name type="scientific">Candidatus Competibacter denitrificans Run_A_D11</name>
    <dbReference type="NCBI Taxonomy" id="1400863"/>
    <lineage>
        <taxon>Bacteria</taxon>
        <taxon>Pseudomonadati</taxon>
        <taxon>Pseudomonadota</taxon>
        <taxon>Gammaproteobacteria</taxon>
        <taxon>Candidatus Competibacteraceae</taxon>
        <taxon>Candidatus Competibacter</taxon>
    </lineage>
</organism>
<keyword evidence="1 3" id="KW-0812">Transmembrane</keyword>
<dbReference type="InterPro" id="IPR041916">
    <property type="entry name" value="Anti_sigma_zinc_sf"/>
</dbReference>
<dbReference type="RefSeq" id="WP_048674212.1">
    <property type="nucleotide sequence ID" value="NZ_CBTJ020000057.1"/>
</dbReference>
<dbReference type="OrthoDB" id="191790at2"/>
<dbReference type="Pfam" id="PF13490">
    <property type="entry name" value="zf-HC2"/>
    <property type="match status" value="1"/>
</dbReference>
<dbReference type="InterPro" id="IPR027383">
    <property type="entry name" value="Znf_put"/>
</dbReference>
<keyword evidence="1" id="KW-1133">Transmembrane helix</keyword>
<protein>
    <submittedName>
        <fullName evidence="3">Transmembrane anti-sigma factor</fullName>
    </submittedName>
</protein>
<reference evidence="3" key="1">
    <citation type="submission" date="2013-07" db="EMBL/GenBank/DDBJ databases">
        <authorList>
            <person name="McIlroy S."/>
        </authorList>
    </citation>
    <scope>NUCLEOTIDE SEQUENCE [LARGE SCALE GENOMIC DNA]</scope>
    <source>
        <strain evidence="3">Run_A_D11</strain>
    </source>
</reference>
<evidence type="ECO:0000259" key="2">
    <source>
        <dbReference type="Pfam" id="PF13490"/>
    </source>
</evidence>
<dbReference type="STRING" id="1400863.BN873_490083"/>
<name>W6M9Y5_9GAMM</name>
<feature type="transmembrane region" description="Helical" evidence="1">
    <location>
        <begin position="88"/>
        <end position="110"/>
    </location>
</feature>
<feature type="domain" description="Putative zinc-finger" evidence="2">
    <location>
        <begin position="3"/>
        <end position="37"/>
    </location>
</feature>
<dbReference type="EMBL" id="CBTJ020000057">
    <property type="protein sequence ID" value="CDI03474.1"/>
    <property type="molecule type" value="Genomic_DNA"/>
</dbReference>
<evidence type="ECO:0000313" key="3">
    <source>
        <dbReference type="EMBL" id="CDI03474.1"/>
    </source>
</evidence>
<sequence length="253" mass="28171">MHCDAFRVLLHGDLDGELSPAETVRLGEHLATCEACRRVRKRQLTLRAALKKHAAGQFAMPKGFPIRVLAALPAERVTPSLLSFPRRWFAFGTALASVAVLAGGLTYFLVMSGQDERFFDEAIAGHTRSLLADHLTDIASSDPTTVRAWFQDKLNFVPPIKDISTQGFTLVGGRLEYLYDRELAAIVYQRGATAINMFVWLAETLPKAVPQQFLDEGFSLELWAEAGINYCVVGKLDKTELAEFVRAYRNRPI</sequence>